<reference evidence="2" key="1">
    <citation type="journal article" date="2019" name="Int. J. Syst. Evol. Microbiol.">
        <title>The Global Catalogue of Microorganisms (GCM) 10K type strain sequencing project: providing services to taxonomists for standard genome sequencing and annotation.</title>
        <authorList>
            <consortium name="The Broad Institute Genomics Platform"/>
            <consortium name="The Broad Institute Genome Sequencing Center for Infectious Disease"/>
            <person name="Wu L."/>
            <person name="Ma J."/>
        </authorList>
    </citation>
    <scope>NUCLEOTIDE SEQUENCE [LARGE SCALE GENOMIC DNA]</scope>
    <source>
        <strain evidence="2">KCTC 42082</strain>
    </source>
</reference>
<comment type="caution">
    <text evidence="1">The sequence shown here is derived from an EMBL/GenBank/DDBJ whole genome shotgun (WGS) entry which is preliminary data.</text>
</comment>
<keyword evidence="2" id="KW-1185">Reference proteome</keyword>
<sequence length="242" mass="27225">MEDQLISRYRDILLDTDFTSLEAEKANYAGVFLPVPSPAFGQSGFKLMVVGQETRSWNGSLEKLLKAITDQTLSEYLTDATGKYLAQLETPLQSAFRSFLTGSEKRLGMIASEIYWANLLACSYRKASPRGRPKAEYETLRALSSQLLATQIRLLKPDAILFLTGPNHDKTIKAMSEEHFAGYQHSQVEVPRQLWFFQMNGIPCCRTTHPRYRAGYKYCIDAIETIAQFKETASGPMSMPAS</sequence>
<dbReference type="RefSeq" id="WP_189514972.1">
    <property type="nucleotide sequence ID" value="NZ_BMZM01000001.1"/>
</dbReference>
<evidence type="ECO:0008006" key="3">
    <source>
        <dbReference type="Google" id="ProtNLM"/>
    </source>
</evidence>
<evidence type="ECO:0000313" key="1">
    <source>
        <dbReference type="EMBL" id="GHC17596.1"/>
    </source>
</evidence>
<dbReference type="Proteomes" id="UP000604243">
    <property type="component" value="Unassembled WGS sequence"/>
</dbReference>
<dbReference type="Gene3D" id="3.40.470.10">
    <property type="entry name" value="Uracil-DNA glycosylase-like domain"/>
    <property type="match status" value="1"/>
</dbReference>
<gene>
    <name evidence="1" type="ORF">GCM10010082_06060</name>
</gene>
<accession>A0ABQ3FBS6</accession>
<proteinExistence type="predicted"/>
<evidence type="ECO:0000313" key="2">
    <source>
        <dbReference type="Proteomes" id="UP000604243"/>
    </source>
</evidence>
<dbReference type="InterPro" id="IPR036895">
    <property type="entry name" value="Uracil-DNA_glycosylase-like_sf"/>
</dbReference>
<protein>
    <recommendedName>
        <fullName evidence="3">Uracil-DNA glycosylase-like domain-containing protein</fullName>
    </recommendedName>
</protein>
<name>A0ABQ3FBS6_9GAMM</name>
<dbReference type="EMBL" id="BMZM01000001">
    <property type="protein sequence ID" value="GHC17596.1"/>
    <property type="molecule type" value="Genomic_DNA"/>
</dbReference>
<organism evidence="1 2">
    <name type="scientific">Kushneria pakistanensis</name>
    <dbReference type="NCBI Taxonomy" id="1508770"/>
    <lineage>
        <taxon>Bacteria</taxon>
        <taxon>Pseudomonadati</taxon>
        <taxon>Pseudomonadota</taxon>
        <taxon>Gammaproteobacteria</taxon>
        <taxon>Oceanospirillales</taxon>
        <taxon>Halomonadaceae</taxon>
        <taxon>Kushneria</taxon>
    </lineage>
</organism>